<dbReference type="Proteomes" id="UP000805193">
    <property type="component" value="Unassembled WGS sequence"/>
</dbReference>
<organism evidence="1 2">
    <name type="scientific">Ixodes persulcatus</name>
    <name type="common">Taiga tick</name>
    <dbReference type="NCBI Taxonomy" id="34615"/>
    <lineage>
        <taxon>Eukaryota</taxon>
        <taxon>Metazoa</taxon>
        <taxon>Ecdysozoa</taxon>
        <taxon>Arthropoda</taxon>
        <taxon>Chelicerata</taxon>
        <taxon>Arachnida</taxon>
        <taxon>Acari</taxon>
        <taxon>Parasitiformes</taxon>
        <taxon>Ixodida</taxon>
        <taxon>Ixodoidea</taxon>
        <taxon>Ixodidae</taxon>
        <taxon>Ixodinae</taxon>
        <taxon>Ixodes</taxon>
    </lineage>
</organism>
<proteinExistence type="predicted"/>
<protein>
    <submittedName>
        <fullName evidence="1">Uncharacterized protein</fullName>
    </submittedName>
</protein>
<evidence type="ECO:0000313" key="1">
    <source>
        <dbReference type="EMBL" id="KAG0428755.1"/>
    </source>
</evidence>
<reference evidence="1 2" key="1">
    <citation type="journal article" date="2020" name="Cell">
        <title>Large-Scale Comparative Analyses of Tick Genomes Elucidate Their Genetic Diversity and Vector Capacities.</title>
        <authorList>
            <consortium name="Tick Genome and Microbiome Consortium (TIGMIC)"/>
            <person name="Jia N."/>
            <person name="Wang J."/>
            <person name="Shi W."/>
            <person name="Du L."/>
            <person name="Sun Y."/>
            <person name="Zhan W."/>
            <person name="Jiang J.F."/>
            <person name="Wang Q."/>
            <person name="Zhang B."/>
            <person name="Ji P."/>
            <person name="Bell-Sakyi L."/>
            <person name="Cui X.M."/>
            <person name="Yuan T.T."/>
            <person name="Jiang B.G."/>
            <person name="Yang W.F."/>
            <person name="Lam T.T."/>
            <person name="Chang Q.C."/>
            <person name="Ding S.J."/>
            <person name="Wang X.J."/>
            <person name="Zhu J.G."/>
            <person name="Ruan X.D."/>
            <person name="Zhao L."/>
            <person name="Wei J.T."/>
            <person name="Ye R.Z."/>
            <person name="Que T.C."/>
            <person name="Du C.H."/>
            <person name="Zhou Y.H."/>
            <person name="Cheng J.X."/>
            <person name="Dai P.F."/>
            <person name="Guo W.B."/>
            <person name="Han X.H."/>
            <person name="Huang E.J."/>
            <person name="Li L.F."/>
            <person name="Wei W."/>
            <person name="Gao Y.C."/>
            <person name="Liu J.Z."/>
            <person name="Shao H.Z."/>
            <person name="Wang X."/>
            <person name="Wang C.C."/>
            <person name="Yang T.C."/>
            <person name="Huo Q.B."/>
            <person name="Li W."/>
            <person name="Chen H.Y."/>
            <person name="Chen S.E."/>
            <person name="Zhou L.G."/>
            <person name="Ni X.B."/>
            <person name="Tian J.H."/>
            <person name="Sheng Y."/>
            <person name="Liu T."/>
            <person name="Pan Y.S."/>
            <person name="Xia L.Y."/>
            <person name="Li J."/>
            <person name="Zhao F."/>
            <person name="Cao W.C."/>
        </authorList>
    </citation>
    <scope>NUCLEOTIDE SEQUENCE [LARGE SCALE GENOMIC DNA]</scope>
    <source>
        <strain evidence="1">Iper-2018</strain>
    </source>
</reference>
<comment type="caution">
    <text evidence="1">The sequence shown here is derived from an EMBL/GenBank/DDBJ whole genome shotgun (WGS) entry which is preliminary data.</text>
</comment>
<dbReference type="EMBL" id="JABSTQ010009486">
    <property type="protein sequence ID" value="KAG0428755.1"/>
    <property type="molecule type" value="Genomic_DNA"/>
</dbReference>
<evidence type="ECO:0000313" key="2">
    <source>
        <dbReference type="Proteomes" id="UP000805193"/>
    </source>
</evidence>
<keyword evidence="2" id="KW-1185">Reference proteome</keyword>
<sequence>MGSTRPSSNQNHRDKRRRCLVIDPDRTNVRFKLLCILFYLPDVDVKSALEQYVDHKDGDVPLREGVSVDRLPAAPVSAGWQHSAGQRTGTSTALRTVPKTGNIRKGCRVPRCGGFGLTRDACVRTWPTEERDKTWLSASWTKRRRRQLGRQEDMGTQSQSRLRCPWSTTPNDVAVTLELADSGTPRLQAPGKPESSKACPGQTLEVSAQEGDHLDSDVDMDATEGTVKRPLETQVSHEIDHSYELLRRMLERRNTAMTKTGRYDFRSSDTPEGMSSKDPGSRRLSLLVLCSGMWAARVAVCLLTLSPPPRWAHRKGAPVTTCSEMEPRHDSQLVMHSHHYYQMVVDRLQGEQLRVTLMALNNQTSFKGFLIRAMRVQGSSLAYHGGRFEKDAAYPNVQFIACDGIENNAATHVAPNEKRQISVTWRPRDRSPDIVPVFFRRARIPDSKIVSLLCRATVVQNYATFWMKLDTERILIVSWESKKRYIAPQSAQDITTPISDWNDYIVNLIVGHINERFGHLLADMNKHRGLTLAKLELCSQASHPGASS</sequence>
<name>A0AC60Q6W0_IXOPE</name>
<gene>
    <name evidence="1" type="ORF">HPB47_024270</name>
</gene>
<accession>A0AC60Q6W0</accession>